<dbReference type="EMBL" id="JBHFXX010000008">
    <property type="protein sequence ID" value="MFB3801174.1"/>
    <property type="molecule type" value="Genomic_DNA"/>
</dbReference>
<feature type="transmembrane region" description="Helical" evidence="1">
    <location>
        <begin position="44"/>
        <end position="65"/>
    </location>
</feature>
<gene>
    <name evidence="2" type="ORF">ACE1YR_12105</name>
</gene>
<comment type="caution">
    <text evidence="2">The sequence shown here is derived from an EMBL/GenBank/DDBJ whole genome shotgun (WGS) entry which is preliminary data.</text>
</comment>
<accession>A0ABV4Z964</accession>
<feature type="transmembrane region" description="Helical" evidence="1">
    <location>
        <begin position="17"/>
        <end position="38"/>
    </location>
</feature>
<evidence type="ECO:0008006" key="4">
    <source>
        <dbReference type="Google" id="ProtNLM"/>
    </source>
</evidence>
<evidence type="ECO:0000313" key="3">
    <source>
        <dbReference type="Proteomes" id="UP001577047"/>
    </source>
</evidence>
<keyword evidence="1" id="KW-0812">Transmembrane</keyword>
<evidence type="ECO:0000313" key="2">
    <source>
        <dbReference type="EMBL" id="MFB3801174.1"/>
    </source>
</evidence>
<dbReference type="RefSeq" id="WP_304483688.1">
    <property type="nucleotide sequence ID" value="NZ_JAUQOQ010000004.1"/>
</dbReference>
<organism evidence="2 3">
    <name type="scientific">Pseudomonas boreofloridensis</name>
    <dbReference type="NCBI Taxonomy" id="3064348"/>
    <lineage>
        <taxon>Bacteria</taxon>
        <taxon>Pseudomonadati</taxon>
        <taxon>Pseudomonadota</taxon>
        <taxon>Gammaproteobacteria</taxon>
        <taxon>Pseudomonadales</taxon>
        <taxon>Pseudomonadaceae</taxon>
        <taxon>Pseudomonas</taxon>
    </lineage>
</organism>
<protein>
    <recommendedName>
        <fullName evidence="4">SMODS and SLOG-associating 2TM effector domain-containing protein</fullName>
    </recommendedName>
</protein>
<keyword evidence="1" id="KW-0472">Membrane</keyword>
<keyword evidence="1" id="KW-1133">Transmembrane helix</keyword>
<name>A0ABV4Z964_9PSED</name>
<keyword evidence="3" id="KW-1185">Reference proteome</keyword>
<dbReference type="Proteomes" id="UP001577047">
    <property type="component" value="Unassembled WGS sequence"/>
</dbReference>
<evidence type="ECO:0000256" key="1">
    <source>
        <dbReference type="SAM" id="Phobius"/>
    </source>
</evidence>
<sequence length="225" mass="25909">MKLLEFLKSASPEANRLVIYASIALVIKQFLNIIPAPLSGMYQFGLIVEAILASVIASYLFYLLAVHAKEISDRSVIQPYLDDHFKGIVRECESTLNSMSQKTGLTLNFATLELEEILAAFSVIHSLDQAPIIFGERKGTWTQYLNHYMERTSNHTKRLLVQLPHLRPDEIKDVVSIDECKYFWLLSSIINIDKFPNYRLNQGLDFFSEEFFNYCQCCRNISKRV</sequence>
<proteinExistence type="predicted"/>
<reference evidence="2 3" key="1">
    <citation type="submission" date="2024-09" db="EMBL/GenBank/DDBJ databases">
        <authorList>
            <person name="Fullem K."/>
        </authorList>
    </citation>
    <scope>NUCLEOTIDE SEQUENCE [LARGE SCALE GENOMIC DNA]</scope>
    <source>
        <strain evidence="3">K1(2024)</strain>
    </source>
</reference>